<accession>N1Q0Q3</accession>
<dbReference type="Pfam" id="PF03343">
    <property type="entry name" value="SART-1"/>
    <property type="match status" value="1"/>
</dbReference>
<sequence length="670" mass="75560">MASAMSAEQVEQMNKVRVSLGLQPLEVPGQGPQFKEDDDGSDSDQTEDLSTLEKRAAAAGSNWQRHEAETREKEERRKRKDAAKKARDLAARNEKLKGKGLGDADEAEEIDTRTWLLQQKKRQRKIDKARKLEEELAAREQQAEYTAKDLAGVKVGHEAAELDEITGEQILTLKDAAIGEDSEDDELENAELKAKDRLEEKLKLLKKRPDYDPTEQGEQKDLLSKYNEEIDGKKQKRFTLDGQGTAAEAIRTRATDEREVKGKGVRVSLDILKDETPTSDYVDPSTIKVKKAKKSKKEKRTRHKAADDDDVIPPAAQPASTSNVDAMDVDNDLNGITASKKRSLEFDDDEDLQAKLAEQRRQALKKRKKTDAVELARQMREEMPVDGPEPDEEGLVIDETTEFVANLKKPDEADGEDVRVRRSRSARPSAGSPGEQEEDEDGDTNMGQQSYADAEEEEEERQARANTDASKAAEVSTTGLEDEESLVGSGIGASLNMLRKRGLIDSPAAEGSVERERQRMKFLADKQHLVEEYDQRAKDQREADRRSGRFDKMTNRERDTLARQQNEQREQYISRLLAEKFNKEYKPDVKLRYSDEHGREMNQKEAFKHLSHMFHGKGSGKGKTEKRLKKIEDEKKSAARGMLNVGEEGGFSNVQGREGKRQKTAGVRLQ</sequence>
<feature type="compositionally biased region" description="Acidic residues" evidence="4">
    <location>
        <begin position="388"/>
        <end position="401"/>
    </location>
</feature>
<feature type="compositionally biased region" description="Polar residues" evidence="4">
    <location>
        <begin position="464"/>
        <end position="479"/>
    </location>
</feature>
<dbReference type="eggNOG" id="KOG2217">
    <property type="taxonomic scope" value="Eukaryota"/>
</dbReference>
<dbReference type="EMBL" id="KB446535">
    <property type="protein sequence ID" value="EME48858.1"/>
    <property type="molecule type" value="Genomic_DNA"/>
</dbReference>
<feature type="compositionally biased region" description="Basic and acidic residues" evidence="4">
    <location>
        <begin position="83"/>
        <end position="102"/>
    </location>
</feature>
<dbReference type="InterPro" id="IPR005011">
    <property type="entry name" value="SNU66/SART1"/>
</dbReference>
<feature type="region of interest" description="Disordered" evidence="4">
    <location>
        <begin position="275"/>
        <end position="330"/>
    </location>
</feature>
<evidence type="ECO:0000256" key="3">
    <source>
        <dbReference type="ARBA" id="ARBA00023242"/>
    </source>
</evidence>
<gene>
    <name evidence="5" type="ORF">DOTSEDRAFT_67800</name>
</gene>
<evidence type="ECO:0000256" key="2">
    <source>
        <dbReference type="ARBA" id="ARBA00006076"/>
    </source>
</evidence>
<proteinExistence type="inferred from homology"/>
<feature type="region of interest" description="Disordered" evidence="4">
    <location>
        <begin position="204"/>
        <end position="261"/>
    </location>
</feature>
<dbReference type="OrthoDB" id="5583at2759"/>
<keyword evidence="3" id="KW-0539">Nucleus</keyword>
<reference evidence="6" key="1">
    <citation type="journal article" date="2012" name="PLoS Genet.">
        <title>The genomes of the fungal plant pathogens Cladosporium fulvum and Dothistroma septosporum reveal adaptation to different hosts and lifestyles but also signatures of common ancestry.</title>
        <authorList>
            <person name="de Wit P.J.G.M."/>
            <person name="van der Burgt A."/>
            <person name="Oekmen B."/>
            <person name="Stergiopoulos I."/>
            <person name="Abd-Elsalam K.A."/>
            <person name="Aerts A.L."/>
            <person name="Bahkali A.H."/>
            <person name="Beenen H.G."/>
            <person name="Chettri P."/>
            <person name="Cox M.P."/>
            <person name="Datema E."/>
            <person name="de Vries R.P."/>
            <person name="Dhillon B."/>
            <person name="Ganley A.R."/>
            <person name="Griffiths S.A."/>
            <person name="Guo Y."/>
            <person name="Hamelin R.C."/>
            <person name="Henrissat B."/>
            <person name="Kabir M.S."/>
            <person name="Jashni M.K."/>
            <person name="Kema G."/>
            <person name="Klaubauf S."/>
            <person name="Lapidus A."/>
            <person name="Levasseur A."/>
            <person name="Lindquist E."/>
            <person name="Mehrabi R."/>
            <person name="Ohm R.A."/>
            <person name="Owen T.J."/>
            <person name="Salamov A."/>
            <person name="Schwelm A."/>
            <person name="Schijlen E."/>
            <person name="Sun H."/>
            <person name="van den Burg H.A."/>
            <person name="van Ham R.C.H.J."/>
            <person name="Zhang S."/>
            <person name="Goodwin S.B."/>
            <person name="Grigoriev I.V."/>
            <person name="Collemare J."/>
            <person name="Bradshaw R.E."/>
        </authorList>
    </citation>
    <scope>NUCLEOTIDE SEQUENCE [LARGE SCALE GENOMIC DNA]</scope>
    <source>
        <strain evidence="6">NZE10 / CBS 128990</strain>
    </source>
</reference>
<dbReference type="GO" id="GO:0045292">
    <property type="term" value="P:mRNA cis splicing, via spliceosome"/>
    <property type="evidence" value="ECO:0007669"/>
    <property type="project" value="TreeGrafter"/>
</dbReference>
<feature type="compositionally biased region" description="Basic and acidic residues" evidence="4">
    <location>
        <begin position="408"/>
        <end position="420"/>
    </location>
</feature>
<dbReference type="PANTHER" id="PTHR14152:SF5">
    <property type="entry name" value="U4_U6.U5 TRI-SNRNP-ASSOCIATED PROTEIN 1"/>
    <property type="match status" value="1"/>
</dbReference>
<dbReference type="GO" id="GO:0000481">
    <property type="term" value="P:maturation of 5S rRNA"/>
    <property type="evidence" value="ECO:0007669"/>
    <property type="project" value="TreeGrafter"/>
</dbReference>
<dbReference type="OMA" id="KRRDYTG"/>
<evidence type="ECO:0000313" key="5">
    <source>
        <dbReference type="EMBL" id="EME48858.1"/>
    </source>
</evidence>
<feature type="region of interest" description="Disordered" evidence="4">
    <location>
        <begin position="635"/>
        <end position="670"/>
    </location>
</feature>
<feature type="compositionally biased region" description="Basic and acidic residues" evidence="4">
    <location>
        <begin position="64"/>
        <end position="75"/>
    </location>
</feature>
<dbReference type="Proteomes" id="UP000016933">
    <property type="component" value="Unassembled WGS sequence"/>
</dbReference>
<protein>
    <recommendedName>
        <fullName evidence="7">SART-1 protein</fullName>
    </recommendedName>
</protein>
<keyword evidence="6" id="KW-1185">Reference proteome</keyword>
<evidence type="ECO:0008006" key="7">
    <source>
        <dbReference type="Google" id="ProtNLM"/>
    </source>
</evidence>
<feature type="compositionally biased region" description="Basic and acidic residues" evidence="4">
    <location>
        <begin position="250"/>
        <end position="261"/>
    </location>
</feature>
<feature type="region of interest" description="Disordered" evidence="4">
    <location>
        <begin position="533"/>
        <end position="567"/>
    </location>
</feature>
<reference evidence="5 6" key="2">
    <citation type="journal article" date="2012" name="PLoS Pathog.">
        <title>Diverse lifestyles and strategies of plant pathogenesis encoded in the genomes of eighteen Dothideomycetes fungi.</title>
        <authorList>
            <person name="Ohm R.A."/>
            <person name="Feau N."/>
            <person name="Henrissat B."/>
            <person name="Schoch C.L."/>
            <person name="Horwitz B.A."/>
            <person name="Barry K.W."/>
            <person name="Condon B.J."/>
            <person name="Copeland A.C."/>
            <person name="Dhillon B."/>
            <person name="Glaser F."/>
            <person name="Hesse C.N."/>
            <person name="Kosti I."/>
            <person name="LaButti K."/>
            <person name="Lindquist E.A."/>
            <person name="Lucas S."/>
            <person name="Salamov A.A."/>
            <person name="Bradshaw R.E."/>
            <person name="Ciuffetti L."/>
            <person name="Hamelin R.C."/>
            <person name="Kema G.H.J."/>
            <person name="Lawrence C."/>
            <person name="Scott J.A."/>
            <person name="Spatafora J.W."/>
            <person name="Turgeon B.G."/>
            <person name="de Wit P.J.G.M."/>
            <person name="Zhong S."/>
            <person name="Goodwin S.B."/>
            <person name="Grigoriev I.V."/>
        </authorList>
    </citation>
    <scope>NUCLEOTIDE SEQUENCE [LARGE SCALE GENOMIC DNA]</scope>
    <source>
        <strain evidence="6">NZE10 / CBS 128990</strain>
    </source>
</reference>
<feature type="compositionally biased region" description="Basic and acidic residues" evidence="4">
    <location>
        <begin position="204"/>
        <end position="233"/>
    </location>
</feature>
<feature type="compositionally biased region" description="Acidic residues" evidence="4">
    <location>
        <begin position="36"/>
        <end position="47"/>
    </location>
</feature>
<dbReference type="AlphaFoldDB" id="N1Q0Q3"/>
<feature type="compositionally biased region" description="Basic residues" evidence="4">
    <location>
        <begin position="288"/>
        <end position="303"/>
    </location>
</feature>
<feature type="region of interest" description="Disordered" evidence="4">
    <location>
        <begin position="378"/>
        <end position="486"/>
    </location>
</feature>
<dbReference type="GO" id="GO:0046540">
    <property type="term" value="C:U4/U6 x U5 tri-snRNP complex"/>
    <property type="evidence" value="ECO:0007669"/>
    <property type="project" value="TreeGrafter"/>
</dbReference>
<dbReference type="PANTHER" id="PTHR14152">
    <property type="entry name" value="SQUAMOUS CELL CARCINOMA ANTIGEN RECOGNISED BY CYTOTOXIC T LYMPHOCYTES"/>
    <property type="match status" value="1"/>
</dbReference>
<dbReference type="HOGENOM" id="CLU_009379_2_0_1"/>
<comment type="similarity">
    <text evidence="2">Belongs to the SNU66/SART1 family.</text>
</comment>
<name>N1Q0Q3_DOTSN</name>
<organism evidence="5 6">
    <name type="scientific">Dothistroma septosporum (strain NZE10 / CBS 128990)</name>
    <name type="common">Red band needle blight fungus</name>
    <name type="synonym">Mycosphaerella pini</name>
    <dbReference type="NCBI Taxonomy" id="675120"/>
    <lineage>
        <taxon>Eukaryota</taxon>
        <taxon>Fungi</taxon>
        <taxon>Dikarya</taxon>
        <taxon>Ascomycota</taxon>
        <taxon>Pezizomycotina</taxon>
        <taxon>Dothideomycetes</taxon>
        <taxon>Dothideomycetidae</taxon>
        <taxon>Mycosphaerellales</taxon>
        <taxon>Mycosphaerellaceae</taxon>
        <taxon>Dothistroma</taxon>
    </lineage>
</organism>
<dbReference type="STRING" id="675120.N1Q0Q3"/>
<evidence type="ECO:0000313" key="6">
    <source>
        <dbReference type="Proteomes" id="UP000016933"/>
    </source>
</evidence>
<feature type="region of interest" description="Disordered" evidence="4">
    <location>
        <begin position="21"/>
        <end position="105"/>
    </location>
</feature>
<comment type="subcellular location">
    <subcellularLocation>
        <location evidence="1">Nucleus</location>
    </subcellularLocation>
</comment>
<evidence type="ECO:0000256" key="4">
    <source>
        <dbReference type="SAM" id="MobiDB-lite"/>
    </source>
</evidence>
<evidence type="ECO:0000256" key="1">
    <source>
        <dbReference type="ARBA" id="ARBA00004123"/>
    </source>
</evidence>